<dbReference type="EMBL" id="MZ156054">
    <property type="protein sequence ID" value="QWK44558.1"/>
    <property type="molecule type" value="Genomic_DNA"/>
</dbReference>
<dbReference type="GO" id="GO:0005840">
    <property type="term" value="C:ribosome"/>
    <property type="evidence" value="ECO:0007669"/>
    <property type="project" value="UniProtKB-KW"/>
</dbReference>
<reference evidence="2" key="1">
    <citation type="journal article" date="2021" name="Genome Biol. Evol.">
        <title>Genomic rearrangements and sequence evolution across brown algal organelles.</title>
        <authorList>
            <person name="Starko S."/>
            <person name="Bringloe T.T."/>
            <person name="Gomez M.S."/>
            <person name="Darby H."/>
            <person name="Graham S.W."/>
            <person name="Martone P.T."/>
        </authorList>
    </citation>
    <scope>NUCLEOTIDE SEQUENCE</scope>
</reference>
<keyword evidence="1" id="KW-0472">Membrane</keyword>
<sequence length="215" mass="25108">MVKTEYYRLFSFLIGSSGYLVPYFYNEDVRISKTMHPYLLGKRNIYYFYNLEKSLYGIRATLEVLKNIILAEGKILFVSDSPFFKICFFTEVNINYIKWKRGYLAKSKDVDLVVLSDIEKENIVEAHRKCLLLVGVGSFTMSKVSYPFNLNLESPLLFFWFCSLIYMVCVNSKRIKSKKREEAYVFSSLLGKGRIKEVKKKSKTFLNVLGESNNN</sequence>
<geneLocation type="mitochondrion" evidence="2"/>
<feature type="transmembrane region" description="Helical" evidence="1">
    <location>
        <begin position="154"/>
        <end position="170"/>
    </location>
</feature>
<protein>
    <submittedName>
        <fullName evidence="2">Ribosomal protein S2</fullName>
    </submittedName>
</protein>
<accession>A0A8F0FCA4</accession>
<keyword evidence="2" id="KW-0496">Mitochondrion</keyword>
<keyword evidence="1" id="KW-1133">Transmembrane helix</keyword>
<evidence type="ECO:0000313" key="2">
    <source>
        <dbReference type="EMBL" id="QWK44558.1"/>
    </source>
</evidence>
<organism evidence="2">
    <name type="scientific">Ecklonia radicosa</name>
    <dbReference type="NCBI Taxonomy" id="169786"/>
    <lineage>
        <taxon>Eukaryota</taxon>
        <taxon>Sar</taxon>
        <taxon>Stramenopiles</taxon>
        <taxon>Ochrophyta</taxon>
        <taxon>PX clade</taxon>
        <taxon>Phaeophyceae</taxon>
        <taxon>Laminariales</taxon>
        <taxon>Lessoniaceae</taxon>
        <taxon>Ecklonia</taxon>
    </lineage>
</organism>
<dbReference type="Gene3D" id="3.40.50.10490">
    <property type="entry name" value="Glucose-6-phosphate isomerase like protein, domain 1"/>
    <property type="match status" value="1"/>
</dbReference>
<dbReference type="AlphaFoldDB" id="A0A8F0FCA4"/>
<gene>
    <name evidence="2" type="primary">rps2</name>
</gene>
<dbReference type="SUPFAM" id="SSF52313">
    <property type="entry name" value="Ribosomal protein S2"/>
    <property type="match status" value="1"/>
</dbReference>
<keyword evidence="2" id="KW-0687">Ribonucleoprotein</keyword>
<evidence type="ECO:0000256" key="1">
    <source>
        <dbReference type="SAM" id="Phobius"/>
    </source>
</evidence>
<proteinExistence type="predicted"/>
<keyword evidence="2" id="KW-0689">Ribosomal protein</keyword>
<feature type="transmembrane region" description="Helical" evidence="1">
    <location>
        <begin position="6"/>
        <end position="25"/>
    </location>
</feature>
<keyword evidence="1" id="KW-0812">Transmembrane</keyword>
<dbReference type="InterPro" id="IPR023591">
    <property type="entry name" value="Ribosomal_uS2_flav_dom_sf"/>
</dbReference>
<name>A0A8F0FCA4_9PHAE</name>